<proteinExistence type="predicted"/>
<reference evidence="2" key="1">
    <citation type="submission" date="2013-09" db="EMBL/GenBank/DDBJ databases">
        <title>Corchorus olitorius genome sequencing.</title>
        <authorList>
            <person name="Alam M."/>
            <person name="Haque M.S."/>
            <person name="Islam M.S."/>
            <person name="Emdad E.M."/>
            <person name="Islam M.M."/>
            <person name="Ahmed B."/>
            <person name="Halim A."/>
            <person name="Hossen Q.M.M."/>
            <person name="Hossain M.Z."/>
            <person name="Ahmed R."/>
            <person name="Khan M.M."/>
            <person name="Islam R."/>
            <person name="Rashid M.M."/>
            <person name="Khan S.A."/>
            <person name="Rahman M.S."/>
            <person name="Alam M."/>
            <person name="Yahiya A.S."/>
            <person name="Khan M.S."/>
            <person name="Azam M.S."/>
            <person name="Haque T."/>
            <person name="Lashkar M.Z.H."/>
            <person name="Akhand A.I."/>
            <person name="Morshed G."/>
            <person name="Roy S."/>
            <person name="Uddin K.S."/>
            <person name="Rabeya T."/>
            <person name="Hossain A.S."/>
            <person name="Chowdhury A."/>
            <person name="Snigdha A.R."/>
            <person name="Mortoza M.S."/>
            <person name="Matin S.A."/>
            <person name="Hoque S.M.E."/>
            <person name="Islam M.K."/>
            <person name="Roy D.K."/>
            <person name="Haider R."/>
            <person name="Moosa M.M."/>
            <person name="Elias S.M."/>
            <person name="Hasan A.M."/>
            <person name="Jahan S."/>
            <person name="Shafiuddin M."/>
            <person name="Mahmood N."/>
            <person name="Shommy N.S."/>
        </authorList>
    </citation>
    <scope>NUCLEOTIDE SEQUENCE [LARGE SCALE GENOMIC DNA]</scope>
    <source>
        <strain evidence="2">cv. O-4</strain>
    </source>
</reference>
<dbReference type="EMBL" id="AWUE01019010">
    <property type="protein sequence ID" value="OMO77069.1"/>
    <property type="molecule type" value="Genomic_DNA"/>
</dbReference>
<organism evidence="1 2">
    <name type="scientific">Corchorus olitorius</name>
    <dbReference type="NCBI Taxonomy" id="93759"/>
    <lineage>
        <taxon>Eukaryota</taxon>
        <taxon>Viridiplantae</taxon>
        <taxon>Streptophyta</taxon>
        <taxon>Embryophyta</taxon>
        <taxon>Tracheophyta</taxon>
        <taxon>Spermatophyta</taxon>
        <taxon>Magnoliopsida</taxon>
        <taxon>eudicotyledons</taxon>
        <taxon>Gunneridae</taxon>
        <taxon>Pentapetalae</taxon>
        <taxon>rosids</taxon>
        <taxon>malvids</taxon>
        <taxon>Malvales</taxon>
        <taxon>Malvaceae</taxon>
        <taxon>Grewioideae</taxon>
        <taxon>Apeibeae</taxon>
        <taxon>Corchorus</taxon>
    </lineage>
</organism>
<evidence type="ECO:0000313" key="2">
    <source>
        <dbReference type="Proteomes" id="UP000187203"/>
    </source>
</evidence>
<comment type="caution">
    <text evidence="1">The sequence shown here is derived from an EMBL/GenBank/DDBJ whole genome shotgun (WGS) entry which is preliminary data.</text>
</comment>
<keyword evidence="2" id="KW-1185">Reference proteome</keyword>
<dbReference type="AlphaFoldDB" id="A0A1R3I3E6"/>
<gene>
    <name evidence="1" type="ORF">COLO4_25362</name>
</gene>
<dbReference type="Proteomes" id="UP000187203">
    <property type="component" value="Unassembled WGS sequence"/>
</dbReference>
<evidence type="ECO:0000313" key="1">
    <source>
        <dbReference type="EMBL" id="OMO77069.1"/>
    </source>
</evidence>
<sequence>MTDLVLAFDRLNRLAASSFTQAASFAVFNVLSQCLHPPMPRISADHLPSVLFHTPL</sequence>
<accession>A0A1R3I3E6</accession>
<name>A0A1R3I3E6_9ROSI</name>
<protein>
    <submittedName>
        <fullName evidence="1">Uncharacterized protein</fullName>
    </submittedName>
</protein>